<keyword evidence="1" id="KW-0175">Coiled coil</keyword>
<evidence type="ECO:0000313" key="3">
    <source>
        <dbReference type="Proteomes" id="UP001156102"/>
    </source>
</evidence>
<proteinExistence type="predicted"/>
<feature type="coiled-coil region" evidence="1">
    <location>
        <begin position="85"/>
        <end position="112"/>
    </location>
</feature>
<keyword evidence="3" id="KW-1185">Reference proteome</keyword>
<dbReference type="AlphaFoldDB" id="A0AA41X9H5"/>
<reference evidence="2" key="1">
    <citation type="submission" date="2022-07" db="EMBL/GenBank/DDBJ databases">
        <authorList>
            <person name="Li W.-J."/>
            <person name="Deng Q.-Q."/>
        </authorList>
    </citation>
    <scope>NUCLEOTIDE SEQUENCE</scope>
    <source>
        <strain evidence="2">SYSU M60031</strain>
    </source>
</reference>
<sequence>MFQALSRALADILACYQGIHENGKSIYRLLQERKLKDVQPFNSKQLQQIQQLGKLQQDLEGIVGTYCKEQNIGELKISRLLPLLAEREQEYIRQLQGQIRSAEADAKRMLLQNQYYLDILLKTTEGIVDFVSDMNRERGHNSQLFMDELL</sequence>
<dbReference type="RefSeq" id="WP_254758746.1">
    <property type="nucleotide sequence ID" value="NZ_JANCLT010000004.1"/>
</dbReference>
<dbReference type="EMBL" id="JANCLT010000004">
    <property type="protein sequence ID" value="MCP8968835.1"/>
    <property type="molecule type" value="Genomic_DNA"/>
</dbReference>
<gene>
    <name evidence="2" type="ORF">NK662_09825</name>
</gene>
<dbReference type="GO" id="GO:0044780">
    <property type="term" value="P:bacterial-type flagellum assembly"/>
    <property type="evidence" value="ECO:0007669"/>
    <property type="project" value="InterPro"/>
</dbReference>
<dbReference type="Proteomes" id="UP001156102">
    <property type="component" value="Unassembled WGS sequence"/>
</dbReference>
<evidence type="ECO:0000313" key="2">
    <source>
        <dbReference type="EMBL" id="MCP8968835.1"/>
    </source>
</evidence>
<dbReference type="InterPro" id="IPR007809">
    <property type="entry name" value="FlgN-like"/>
</dbReference>
<comment type="caution">
    <text evidence="2">The sequence shown here is derived from an EMBL/GenBank/DDBJ whole genome shotgun (WGS) entry which is preliminary data.</text>
</comment>
<protein>
    <submittedName>
        <fullName evidence="2">Uncharacterized protein</fullName>
    </submittedName>
</protein>
<accession>A0AA41X9H5</accession>
<name>A0AA41X9H5_9BACI</name>
<organism evidence="2 3">
    <name type="scientific">Ectobacillus ponti</name>
    <dbReference type="NCBI Taxonomy" id="2961894"/>
    <lineage>
        <taxon>Bacteria</taxon>
        <taxon>Bacillati</taxon>
        <taxon>Bacillota</taxon>
        <taxon>Bacilli</taxon>
        <taxon>Bacillales</taxon>
        <taxon>Bacillaceae</taxon>
        <taxon>Ectobacillus</taxon>
    </lineage>
</organism>
<dbReference type="Pfam" id="PF05130">
    <property type="entry name" value="FlgN"/>
    <property type="match status" value="1"/>
</dbReference>
<evidence type="ECO:0000256" key="1">
    <source>
        <dbReference type="SAM" id="Coils"/>
    </source>
</evidence>